<dbReference type="SUPFAM" id="SSF51556">
    <property type="entry name" value="Metallo-dependent hydrolases"/>
    <property type="match status" value="1"/>
</dbReference>
<dbReference type="GO" id="GO:0046872">
    <property type="term" value="F:metal ion binding"/>
    <property type="evidence" value="ECO:0007669"/>
    <property type="project" value="InterPro"/>
</dbReference>
<dbReference type="Proteomes" id="UP000012317">
    <property type="component" value="Unassembled WGS sequence"/>
</dbReference>
<evidence type="ECO:0000313" key="4">
    <source>
        <dbReference type="Proteomes" id="UP000012317"/>
    </source>
</evidence>
<proteinExistence type="predicted"/>
<dbReference type="GO" id="GO:0004151">
    <property type="term" value="F:dihydroorotase activity"/>
    <property type="evidence" value="ECO:0007669"/>
    <property type="project" value="InterPro"/>
</dbReference>
<dbReference type="InterPro" id="IPR024403">
    <property type="entry name" value="DHOase_cat"/>
</dbReference>
<dbReference type="STRING" id="1189619.pgond44_07010"/>
<dbReference type="AlphaFoldDB" id="N1WMR9"/>
<dbReference type="Gene3D" id="2.30.40.10">
    <property type="entry name" value="Urease, subunit C, domain 1"/>
    <property type="match status" value="1"/>
</dbReference>
<name>N1WMR9_9FLAO</name>
<evidence type="ECO:0000256" key="1">
    <source>
        <dbReference type="ARBA" id="ARBA00022975"/>
    </source>
</evidence>
<dbReference type="GO" id="GO:0005737">
    <property type="term" value="C:cytoplasm"/>
    <property type="evidence" value="ECO:0007669"/>
    <property type="project" value="TreeGrafter"/>
</dbReference>
<gene>
    <name evidence="3" type="ORF">pgond44_07010</name>
</gene>
<accession>N1WMR9</accession>
<dbReference type="PANTHER" id="PTHR43668">
    <property type="entry name" value="ALLANTOINASE"/>
    <property type="match status" value="1"/>
</dbReference>
<dbReference type="Pfam" id="PF12890">
    <property type="entry name" value="DHOase"/>
    <property type="match status" value="1"/>
</dbReference>
<protein>
    <submittedName>
        <fullName evidence="3">Dihydroorotase type IIb PyrC</fullName>
    </submittedName>
</protein>
<dbReference type="CDD" id="cd01317">
    <property type="entry name" value="DHOase_IIa"/>
    <property type="match status" value="1"/>
</dbReference>
<reference evidence="3 4" key="1">
    <citation type="journal article" date="2014" name="Genome Biol. Evol.">
        <title>Extensive gene acquisition in the extremely psychrophilic bacterial species Psychroflexus torquis and the link to sea-ice ecosystem specialism.</title>
        <authorList>
            <person name="Feng S."/>
            <person name="Powell S.M."/>
            <person name="Wilson R."/>
            <person name="Bowman J.P."/>
        </authorList>
    </citation>
    <scope>NUCLEOTIDE SEQUENCE [LARGE SCALE GENOMIC DNA]</scope>
    <source>
        <strain evidence="3 4">ACAM 44</strain>
    </source>
</reference>
<comment type="caution">
    <text evidence="3">The sequence shown here is derived from an EMBL/GenBank/DDBJ whole genome shotgun (WGS) entry which is preliminary data.</text>
</comment>
<dbReference type="SUPFAM" id="SSF51338">
    <property type="entry name" value="Composite domain of metallo-dependent hydrolases"/>
    <property type="match status" value="1"/>
</dbReference>
<keyword evidence="1" id="KW-0665">Pyrimidine biosynthesis</keyword>
<evidence type="ECO:0000259" key="2">
    <source>
        <dbReference type="Pfam" id="PF12890"/>
    </source>
</evidence>
<dbReference type="InterPro" id="IPR050138">
    <property type="entry name" value="DHOase/Allantoinase_Hydrolase"/>
</dbReference>
<sequence length="418" mass="46470">MPMSSFLLKSAKIIDSESPFHLQTKDILIEEGTITQIEDKIDYEGRCVDLPNLHVSNGFFDSSVSFGEPGFEERETLANGVKTARHSGFTSFLLNPKLNPITDSHSAVKFLQQQIDTQLIDIIPLGALTKGFDGKHLAELYDMQMGGAVGFYDFKLPVADSNLFKIALQYVKSFDGLIFSYPQDKSIAANAQVNEDEFTTYIGLKGMPNLAEELQIARDLYILDYTGGRLHIPNVSTQGAVKLIEIAKAKGSNVSCSVAIAHLYFSSEKLEGFDSKYKVLPPLRTLKDQEALLQAVKDGIIDMVTCDHEPMDVEHKDLEFENASYGSIGLESSFSVLNKLFGVEKAAELLSKTKRTFKLSTSKIEVGARADLSLFEPHSEYIFNLQHIYSKSKNSMFLGETLKGKVYGSIYNDSIYEK</sequence>
<dbReference type="eggNOG" id="COG0044">
    <property type="taxonomic scope" value="Bacteria"/>
</dbReference>
<dbReference type="Gene3D" id="3.20.20.140">
    <property type="entry name" value="Metal-dependent hydrolases"/>
    <property type="match status" value="1"/>
</dbReference>
<dbReference type="EMBL" id="APLF01000005">
    <property type="protein sequence ID" value="EMY81581.1"/>
    <property type="molecule type" value="Genomic_DNA"/>
</dbReference>
<evidence type="ECO:0000313" key="3">
    <source>
        <dbReference type="EMBL" id="EMY81581.1"/>
    </source>
</evidence>
<dbReference type="PANTHER" id="PTHR43668:SF2">
    <property type="entry name" value="ALLANTOINASE"/>
    <property type="match status" value="1"/>
</dbReference>
<dbReference type="GO" id="GO:0006221">
    <property type="term" value="P:pyrimidine nucleotide biosynthetic process"/>
    <property type="evidence" value="ECO:0007669"/>
    <property type="project" value="UniProtKB-KW"/>
</dbReference>
<dbReference type="InterPro" id="IPR032466">
    <property type="entry name" value="Metal_Hydrolase"/>
</dbReference>
<dbReference type="GO" id="GO:0006145">
    <property type="term" value="P:purine nucleobase catabolic process"/>
    <property type="evidence" value="ECO:0007669"/>
    <property type="project" value="TreeGrafter"/>
</dbReference>
<dbReference type="InterPro" id="IPR011059">
    <property type="entry name" value="Metal-dep_hydrolase_composite"/>
</dbReference>
<dbReference type="PATRIC" id="fig|1189619.4.peg.1446"/>
<feature type="domain" description="Dihydroorotase catalytic" evidence="2">
    <location>
        <begin position="58"/>
        <end position="238"/>
    </location>
</feature>
<keyword evidence="4" id="KW-1185">Reference proteome</keyword>
<dbReference type="InterPro" id="IPR004722">
    <property type="entry name" value="DHOase"/>
</dbReference>
<organism evidence="3 4">
    <name type="scientific">Psychroflexus gondwanensis ACAM 44</name>
    <dbReference type="NCBI Taxonomy" id="1189619"/>
    <lineage>
        <taxon>Bacteria</taxon>
        <taxon>Pseudomonadati</taxon>
        <taxon>Bacteroidota</taxon>
        <taxon>Flavobacteriia</taxon>
        <taxon>Flavobacteriales</taxon>
        <taxon>Flavobacteriaceae</taxon>
        <taxon>Psychroflexus</taxon>
    </lineage>
</organism>
<dbReference type="GO" id="GO:0004038">
    <property type="term" value="F:allantoinase activity"/>
    <property type="evidence" value="ECO:0007669"/>
    <property type="project" value="TreeGrafter"/>
</dbReference>